<feature type="binding site" evidence="8">
    <location>
        <position position="176"/>
    </location>
    <ligand>
        <name>Zn(2+)</name>
        <dbReference type="ChEBI" id="CHEBI:29105"/>
        <label>1</label>
    </ligand>
</feature>
<feature type="binding site" evidence="8">
    <location>
        <position position="176"/>
    </location>
    <ligand>
        <name>Zn(2+)</name>
        <dbReference type="ChEBI" id="CHEBI:29105"/>
        <label>2</label>
    </ligand>
</feature>
<evidence type="ECO:0000256" key="4">
    <source>
        <dbReference type="ARBA" id="ARBA00022723"/>
    </source>
</evidence>
<evidence type="ECO:0000256" key="6">
    <source>
        <dbReference type="PIRNR" id="PIRNR001123"/>
    </source>
</evidence>
<feature type="binding site" evidence="8">
    <location>
        <position position="231"/>
    </location>
    <ligand>
        <name>Zn(2+)</name>
        <dbReference type="ChEBI" id="CHEBI:29105"/>
        <label>1</label>
    </ligand>
</feature>
<dbReference type="Gene3D" id="3.40.630.10">
    <property type="entry name" value="Zn peptidases"/>
    <property type="match status" value="1"/>
</dbReference>
<evidence type="ECO:0000313" key="9">
    <source>
        <dbReference type="EMBL" id="ACZ37847.1"/>
    </source>
</evidence>
<dbReference type="Proteomes" id="UP000002027">
    <property type="component" value="Chromosome 1"/>
</dbReference>
<dbReference type="GO" id="GO:0006508">
    <property type="term" value="P:proteolysis"/>
    <property type="evidence" value="ECO:0007669"/>
    <property type="project" value="UniProtKB-KW"/>
</dbReference>
<evidence type="ECO:0000256" key="2">
    <source>
        <dbReference type="ARBA" id="ARBA00022438"/>
    </source>
</evidence>
<feature type="binding site" evidence="8">
    <location>
        <position position="209"/>
    </location>
    <ligand>
        <name>Zn(2+)</name>
        <dbReference type="ChEBI" id="CHEBI:29105"/>
        <label>2</label>
    </ligand>
</feature>
<proteinExistence type="inferred from homology"/>
<reference evidence="9 10" key="2">
    <citation type="journal article" date="2010" name="Stand. Genomic Sci.">
        <title>Complete genome sequence of Desulfohalobium retbaense type strain (HR(100)).</title>
        <authorList>
            <person name="Spring S."/>
            <person name="Nolan M."/>
            <person name="Lapidus A."/>
            <person name="Glavina Del Rio T."/>
            <person name="Copeland A."/>
            <person name="Tice H."/>
            <person name="Cheng J.F."/>
            <person name="Lucas S."/>
            <person name="Land M."/>
            <person name="Chen F."/>
            <person name="Bruce D."/>
            <person name="Goodwin L."/>
            <person name="Pitluck S."/>
            <person name="Ivanova N."/>
            <person name="Mavromatis K."/>
            <person name="Mikhailova N."/>
            <person name="Pati A."/>
            <person name="Chen A."/>
            <person name="Palaniappan K."/>
            <person name="Hauser L."/>
            <person name="Chang Y.J."/>
            <person name="Jeffries C.D."/>
            <person name="Munk C."/>
            <person name="Kiss H."/>
            <person name="Chain P."/>
            <person name="Han C."/>
            <person name="Brettin T."/>
            <person name="Detter J.C."/>
            <person name="Schuler E."/>
            <person name="Goker M."/>
            <person name="Rohde M."/>
            <person name="Bristow J."/>
            <person name="Eisen J.A."/>
            <person name="Markowitz V."/>
            <person name="Hugenholtz P."/>
            <person name="Kyrpides N.C."/>
            <person name="Klenk H.P."/>
        </authorList>
    </citation>
    <scope>NUCLEOTIDE SEQUENCE [LARGE SCALE GENOMIC DNA]</scope>
    <source>
        <strain evidence="10">ATCC 49802 / DSM 20745 / S 6022</strain>
    </source>
</reference>
<accession>D1C7L4</accession>
<dbReference type="SUPFAM" id="SSF101821">
    <property type="entry name" value="Aminopeptidase/glucanase lid domain"/>
    <property type="match status" value="1"/>
</dbReference>
<keyword evidence="4 8" id="KW-0479">Metal-binding</keyword>
<evidence type="ECO:0000256" key="1">
    <source>
        <dbReference type="ARBA" id="ARBA00006272"/>
    </source>
</evidence>
<dbReference type="KEGG" id="sti:Sthe_0408"/>
<feature type="binding site" evidence="8">
    <location>
        <position position="64"/>
    </location>
    <ligand>
        <name>Zn(2+)</name>
        <dbReference type="ChEBI" id="CHEBI:29105"/>
        <label>1</label>
    </ligand>
</feature>
<evidence type="ECO:0000256" key="7">
    <source>
        <dbReference type="PIRSR" id="PIRSR001123-1"/>
    </source>
</evidence>
<evidence type="ECO:0000256" key="3">
    <source>
        <dbReference type="ARBA" id="ARBA00022670"/>
    </source>
</evidence>
<keyword evidence="5" id="KW-0378">Hydrolase</keyword>
<comment type="cofactor">
    <cofactor evidence="8">
        <name>a divalent metal cation</name>
        <dbReference type="ChEBI" id="CHEBI:60240"/>
    </cofactor>
    <text evidence="8">Binds 2 divalent metal cations per subunit.</text>
</comment>
<protein>
    <submittedName>
        <fullName evidence="9">Peptidase M42 family protein</fullName>
    </submittedName>
</protein>
<dbReference type="GO" id="GO:0046872">
    <property type="term" value="F:metal ion binding"/>
    <property type="evidence" value="ECO:0007669"/>
    <property type="project" value="UniProtKB-UniRule"/>
</dbReference>
<feature type="active site" description="Proton acceptor" evidence="7">
    <location>
        <position position="208"/>
    </location>
</feature>
<organism evidence="9 10">
    <name type="scientific">Sphaerobacter thermophilus (strain ATCC 49802 / DSM 20745 / KCCM 41009 / NCIMB 13125 / S 6022)</name>
    <dbReference type="NCBI Taxonomy" id="479434"/>
    <lineage>
        <taxon>Bacteria</taxon>
        <taxon>Pseudomonadati</taxon>
        <taxon>Thermomicrobiota</taxon>
        <taxon>Thermomicrobia</taxon>
        <taxon>Sphaerobacterales</taxon>
        <taxon>Sphaerobacterineae</taxon>
        <taxon>Sphaerobacteraceae</taxon>
        <taxon>Sphaerobacter</taxon>
    </lineage>
</organism>
<dbReference type="InterPro" id="IPR023367">
    <property type="entry name" value="Peptidase_M42_dom2"/>
</dbReference>
<dbReference type="InterPro" id="IPR051464">
    <property type="entry name" value="Peptidase_M42_aminopept"/>
</dbReference>
<name>D1C7L4_SPHTD</name>
<dbReference type="eggNOG" id="COG1363">
    <property type="taxonomic scope" value="Bacteria"/>
</dbReference>
<dbReference type="STRING" id="479434.Sthe_0408"/>
<dbReference type="RefSeq" id="WP_012870894.1">
    <property type="nucleotide sequence ID" value="NC_013523.1"/>
</dbReference>
<dbReference type="Pfam" id="PF05343">
    <property type="entry name" value="Peptidase_M42"/>
    <property type="match status" value="1"/>
</dbReference>
<dbReference type="EMBL" id="CP001823">
    <property type="protein sequence ID" value="ACZ37847.1"/>
    <property type="molecule type" value="Genomic_DNA"/>
</dbReference>
<dbReference type="SUPFAM" id="SSF53187">
    <property type="entry name" value="Zn-dependent exopeptidases"/>
    <property type="match status" value="1"/>
</dbReference>
<evidence type="ECO:0000256" key="8">
    <source>
        <dbReference type="PIRSR" id="PIRSR001123-2"/>
    </source>
</evidence>
<reference evidence="10" key="1">
    <citation type="submission" date="2009-11" db="EMBL/GenBank/DDBJ databases">
        <title>The complete chromosome 1 of Sphaerobacter thermophilus DSM 20745.</title>
        <authorList>
            <person name="Lucas S."/>
            <person name="Copeland A."/>
            <person name="Lapidus A."/>
            <person name="Glavina del Rio T."/>
            <person name="Dalin E."/>
            <person name="Tice H."/>
            <person name="Bruce D."/>
            <person name="Goodwin L."/>
            <person name="Pitluck S."/>
            <person name="Kyrpides N."/>
            <person name="Mavromatis K."/>
            <person name="Ivanova N."/>
            <person name="Mikhailova N."/>
            <person name="LaButti K.M."/>
            <person name="Clum A."/>
            <person name="Sun H.I."/>
            <person name="Brettin T."/>
            <person name="Detter J.C."/>
            <person name="Han C."/>
            <person name="Larimer F."/>
            <person name="Land M."/>
            <person name="Hauser L."/>
            <person name="Markowitz V."/>
            <person name="Cheng J.F."/>
            <person name="Hugenholtz P."/>
            <person name="Woyke T."/>
            <person name="Wu D."/>
            <person name="Steenblock K."/>
            <person name="Schneider S."/>
            <person name="Pukall R."/>
            <person name="Goeker M."/>
            <person name="Klenk H.P."/>
            <person name="Eisen J.A."/>
        </authorList>
    </citation>
    <scope>NUCLEOTIDE SEQUENCE [LARGE SCALE GENOMIC DNA]</scope>
    <source>
        <strain evidence="10">ATCC 49802 / DSM 20745 / S 6022</strain>
    </source>
</reference>
<comment type="similarity">
    <text evidence="1 6">Belongs to the peptidase M42 family.</text>
</comment>
<keyword evidence="3" id="KW-0645">Protease</keyword>
<dbReference type="InterPro" id="IPR008007">
    <property type="entry name" value="Peptidase_M42"/>
</dbReference>
<dbReference type="PANTHER" id="PTHR32481:SF20">
    <property type="entry name" value="AMINOPEPTIDASE YSDC"/>
    <property type="match status" value="1"/>
</dbReference>
<dbReference type="GO" id="GO:0004177">
    <property type="term" value="F:aminopeptidase activity"/>
    <property type="evidence" value="ECO:0007669"/>
    <property type="project" value="UniProtKB-UniRule"/>
</dbReference>
<evidence type="ECO:0000256" key="5">
    <source>
        <dbReference type="ARBA" id="ARBA00022801"/>
    </source>
</evidence>
<dbReference type="OrthoDB" id="9772053at2"/>
<dbReference type="CDD" id="cd05656">
    <property type="entry name" value="M42_Frv"/>
    <property type="match status" value="1"/>
</dbReference>
<feature type="binding site" evidence="8">
    <location>
        <position position="318"/>
    </location>
    <ligand>
        <name>Zn(2+)</name>
        <dbReference type="ChEBI" id="CHEBI:29105"/>
        <label>2</label>
    </ligand>
</feature>
<gene>
    <name evidence="9" type="ordered locus">Sthe_0408</name>
</gene>
<dbReference type="HOGENOM" id="CLU_047249_1_0_0"/>
<dbReference type="PIRSF" id="PIRSF001123">
    <property type="entry name" value="PepA_GA"/>
    <property type="match status" value="1"/>
</dbReference>
<dbReference type="InParanoid" id="D1C7L4"/>
<keyword evidence="10" id="KW-1185">Reference proteome</keyword>
<sequence>MNEQSKRFLLDLLDTASPSGFEEPAARRWRAEAETFADEVRVDVNGNSYARLRGEGPVVVIEGHIDEIGLMVTHVDDDGYLWFRPIGGWDDQILTGQRVRVMGRNGPVPGVIGRRPAHLLTPDERDKASKIKDLWIDIGARNGAEARERVQPGDPVVIEQPPLELANNRLVGRGIDNRMGAWVALETLRALANDRPPADIYAVAATQEEITFLGARTSAFSLDPTVAIVIDVTHATDHPDSDKRGGGDVKIGGGPVLGRGSAIHPLVYERLAAAAQSEGITFAVEALPRNTFTDADAFAPARAGIPTGLVSVPNRYMHSPNELISLDDLDATVRLIAAFVRALGPNPDFSRV</sequence>
<dbReference type="PANTHER" id="PTHR32481">
    <property type="entry name" value="AMINOPEPTIDASE"/>
    <property type="match status" value="1"/>
</dbReference>
<evidence type="ECO:0000313" key="10">
    <source>
        <dbReference type="Proteomes" id="UP000002027"/>
    </source>
</evidence>
<keyword evidence="2" id="KW-0031">Aminopeptidase</keyword>
<dbReference type="Gene3D" id="2.40.30.40">
    <property type="entry name" value="Peptidase M42, domain 2"/>
    <property type="match status" value="1"/>
</dbReference>
<dbReference type="AlphaFoldDB" id="D1C7L4"/>